<sequence length="618" mass="68876">MNSLWFFIWVLNLGALRLISAQQSYDETGCDDVPFEPGSKYTCNTLMKSCQTYAVYRAQQNYQTISAISLLFDLNENDILQLNNITEPLQTLDAGREVLIPVICSCSGQYYQSNFSYITSDGDDYSHIACGIFEGLSKTLSLLEQNPYLPHKLRGGLRFSVPIKCACPNNQTISNGYEFLITYPIITNDKLTGISIKFNVPEQEIVGVNNMKPYPTIYPLTTLIVPAKKIPVLNLTVTATPEDSNIEPGSVIPKLGKVQKNKRNSKAWSCGLILGVGVSFAFLAFIFIGSLLVIINRRKKVKKLLSSSERSSQVSSLSPDLLVGMFTVKHPLLSYRLEELKVATGDFGEASKIGKLVYRGRLNSSKVAIKQMGSREVRSVINILTKINHVNLARLLGVCYGRSEQNPTFLVFEFAERGSLRDQLSKYSRSFELEWGKRMRIAFDMAIGLHYIHHCITPSYVHMDISSENVLVTSDWRAKIANFKHAKRVTATEDGYSSTEIGGLVMCRKGCMAPELLRGMVSPKVDVFAFGVVLLELISARETTGEMLLRDSVGFLRGGESEEGCTEKLRSFMDPSLKGDYPVNEALFLALLAKACTEEDPFHRPTMNDIVKALSKMI</sequence>
<dbReference type="PROSITE" id="PS51782">
    <property type="entry name" value="LYSM"/>
    <property type="match status" value="2"/>
</dbReference>
<dbReference type="Pfam" id="PF07714">
    <property type="entry name" value="PK_Tyr_Ser-Thr"/>
    <property type="match status" value="1"/>
</dbReference>
<gene>
    <name evidence="5" type="ORF">AMTR_s00049p00233230</name>
</gene>
<evidence type="ECO:0000259" key="4">
    <source>
        <dbReference type="PROSITE" id="PS51782"/>
    </source>
</evidence>
<feature type="domain" description="LysM" evidence="4">
    <location>
        <begin position="181"/>
        <end position="225"/>
    </location>
</feature>
<evidence type="ECO:0000259" key="3">
    <source>
        <dbReference type="PROSITE" id="PS50011"/>
    </source>
</evidence>
<name>W1PZM6_AMBTC</name>
<dbReference type="Gene3D" id="3.30.200.20">
    <property type="entry name" value="Phosphorylase Kinase, domain 1"/>
    <property type="match status" value="1"/>
</dbReference>
<dbReference type="Pfam" id="PF23473">
    <property type="entry name" value="LysM3_LYK4_5"/>
    <property type="match status" value="1"/>
</dbReference>
<dbReference type="InterPro" id="IPR008266">
    <property type="entry name" value="Tyr_kinase_AS"/>
</dbReference>
<keyword evidence="1" id="KW-0472">Membrane</keyword>
<dbReference type="eggNOG" id="ENOG502QRGJ">
    <property type="taxonomic scope" value="Eukaryota"/>
</dbReference>
<dbReference type="PROSITE" id="PS50011">
    <property type="entry name" value="PROTEIN_KINASE_DOM"/>
    <property type="match status" value="1"/>
</dbReference>
<dbReference type="InterPro" id="IPR036779">
    <property type="entry name" value="LysM_dom_sf"/>
</dbReference>
<dbReference type="Gene3D" id="1.10.510.10">
    <property type="entry name" value="Transferase(Phosphotransferase) domain 1"/>
    <property type="match status" value="1"/>
</dbReference>
<dbReference type="InterPro" id="IPR011009">
    <property type="entry name" value="Kinase-like_dom_sf"/>
</dbReference>
<organism evidence="5 6">
    <name type="scientific">Amborella trichopoda</name>
    <dbReference type="NCBI Taxonomy" id="13333"/>
    <lineage>
        <taxon>Eukaryota</taxon>
        <taxon>Viridiplantae</taxon>
        <taxon>Streptophyta</taxon>
        <taxon>Embryophyta</taxon>
        <taxon>Tracheophyta</taxon>
        <taxon>Spermatophyta</taxon>
        <taxon>Magnoliopsida</taxon>
        <taxon>Amborellales</taxon>
        <taxon>Amborellaceae</taxon>
        <taxon>Amborella</taxon>
    </lineage>
</organism>
<reference evidence="6" key="1">
    <citation type="journal article" date="2013" name="Science">
        <title>The Amborella genome and the evolution of flowering plants.</title>
        <authorList>
            <consortium name="Amborella Genome Project"/>
        </authorList>
    </citation>
    <scope>NUCLEOTIDE SEQUENCE [LARGE SCALE GENOMIC DNA]</scope>
</reference>
<dbReference type="GO" id="GO:0004672">
    <property type="term" value="F:protein kinase activity"/>
    <property type="evidence" value="ECO:0007669"/>
    <property type="project" value="InterPro"/>
</dbReference>
<evidence type="ECO:0000256" key="2">
    <source>
        <dbReference type="SAM" id="SignalP"/>
    </source>
</evidence>
<evidence type="ECO:0008006" key="7">
    <source>
        <dbReference type="Google" id="ProtNLM"/>
    </source>
</evidence>
<keyword evidence="1" id="KW-0812">Transmembrane</keyword>
<feature type="domain" description="Protein kinase" evidence="3">
    <location>
        <begin position="336"/>
        <end position="618"/>
    </location>
</feature>
<dbReference type="InterPro" id="IPR052611">
    <property type="entry name" value="Plant_RLK_LysM"/>
</dbReference>
<dbReference type="OMA" id="LKCACPD"/>
<dbReference type="InterPro" id="IPR056561">
    <property type="entry name" value="NFP_LYK_LysM1"/>
</dbReference>
<dbReference type="Gene3D" id="3.10.350.10">
    <property type="entry name" value="LysM domain"/>
    <property type="match status" value="1"/>
</dbReference>
<accession>W1PZM6</accession>
<dbReference type="Proteomes" id="UP000017836">
    <property type="component" value="Unassembled WGS sequence"/>
</dbReference>
<feature type="transmembrane region" description="Helical" evidence="1">
    <location>
        <begin position="272"/>
        <end position="295"/>
    </location>
</feature>
<dbReference type="GO" id="GO:0005886">
    <property type="term" value="C:plasma membrane"/>
    <property type="evidence" value="ECO:0007669"/>
    <property type="project" value="UniProtKB-ARBA"/>
</dbReference>
<dbReference type="Pfam" id="PF23472">
    <property type="entry name" value="LysM2_CERK1_LYK3_4_5"/>
    <property type="match status" value="1"/>
</dbReference>
<dbReference type="AlphaFoldDB" id="W1PZM6"/>
<dbReference type="InterPro" id="IPR056562">
    <property type="entry name" value="LysM2_CERK1_LYK3_4_5"/>
</dbReference>
<feature type="domain" description="LysM" evidence="4">
    <location>
        <begin position="54"/>
        <end position="100"/>
    </location>
</feature>
<dbReference type="Gramene" id="ERN13858">
    <property type="protein sequence ID" value="ERN13858"/>
    <property type="gene ID" value="AMTR_s00049p00233230"/>
</dbReference>
<dbReference type="PANTHER" id="PTHR45927">
    <property type="entry name" value="LYSM-DOMAIN RECEPTOR-LIKE KINASE-RELATED"/>
    <property type="match status" value="1"/>
</dbReference>
<keyword evidence="1" id="KW-1133">Transmembrane helix</keyword>
<protein>
    <recommendedName>
        <fullName evidence="7">Protein kinase domain-containing protein</fullName>
    </recommendedName>
</protein>
<evidence type="ECO:0000313" key="6">
    <source>
        <dbReference type="Proteomes" id="UP000017836"/>
    </source>
</evidence>
<evidence type="ECO:0000313" key="5">
    <source>
        <dbReference type="EMBL" id="ERN13858.1"/>
    </source>
</evidence>
<dbReference type="InterPro" id="IPR056563">
    <property type="entry name" value="LysM3_LYK4_5"/>
</dbReference>
<dbReference type="InterPro" id="IPR000719">
    <property type="entry name" value="Prot_kinase_dom"/>
</dbReference>
<evidence type="ECO:0000256" key="1">
    <source>
        <dbReference type="SAM" id="Phobius"/>
    </source>
</evidence>
<dbReference type="PANTHER" id="PTHR45927:SF9">
    <property type="entry name" value="FAMILY PROTEIN _ PEPTIDOGLYCAN-BINDING LYSM DOMAIN-CONTAINING PROTEIN, PUTATIVE-RELATED"/>
    <property type="match status" value="1"/>
</dbReference>
<dbReference type="PROSITE" id="PS00109">
    <property type="entry name" value="PROTEIN_KINASE_TYR"/>
    <property type="match status" value="1"/>
</dbReference>
<proteinExistence type="predicted"/>
<dbReference type="GO" id="GO:0005524">
    <property type="term" value="F:ATP binding"/>
    <property type="evidence" value="ECO:0007669"/>
    <property type="project" value="InterPro"/>
</dbReference>
<dbReference type="InterPro" id="IPR001245">
    <property type="entry name" value="Ser-Thr/Tyr_kinase_cat_dom"/>
</dbReference>
<feature type="chain" id="PRO_5004808315" description="Protein kinase domain-containing protein" evidence="2">
    <location>
        <begin position="22"/>
        <end position="618"/>
    </location>
</feature>
<dbReference type="STRING" id="13333.W1PZM6"/>
<feature type="signal peptide" evidence="2">
    <location>
        <begin position="1"/>
        <end position="21"/>
    </location>
</feature>
<keyword evidence="2" id="KW-0732">Signal</keyword>
<dbReference type="SUPFAM" id="SSF56112">
    <property type="entry name" value="Protein kinase-like (PK-like)"/>
    <property type="match status" value="1"/>
</dbReference>
<dbReference type="EMBL" id="KI392567">
    <property type="protein sequence ID" value="ERN13858.1"/>
    <property type="molecule type" value="Genomic_DNA"/>
</dbReference>
<dbReference type="HOGENOM" id="CLU_000288_99_1_1"/>
<dbReference type="InterPro" id="IPR018392">
    <property type="entry name" value="LysM"/>
</dbReference>
<keyword evidence="6" id="KW-1185">Reference proteome</keyword>
<dbReference type="Pfam" id="PF23446">
    <property type="entry name" value="LysM1_NFP_LYK"/>
    <property type="match status" value="1"/>
</dbReference>